<comment type="caution">
    <text evidence="3">The sequence shown here is derived from an EMBL/GenBank/DDBJ whole genome shotgun (WGS) entry which is preliminary data.</text>
</comment>
<keyword evidence="4" id="KW-1185">Reference proteome</keyword>
<dbReference type="FunFam" id="3.20.20.100:FF:000004">
    <property type="entry name" value="Oxidoreductase, aldo/keto reductase"/>
    <property type="match status" value="1"/>
</dbReference>
<dbReference type="Gene3D" id="3.20.20.100">
    <property type="entry name" value="NADP-dependent oxidoreductase domain"/>
    <property type="match status" value="1"/>
</dbReference>
<dbReference type="GO" id="GO:0016491">
    <property type="term" value="F:oxidoreductase activity"/>
    <property type="evidence" value="ECO:0007669"/>
    <property type="project" value="UniProtKB-KW"/>
</dbReference>
<dbReference type="Proteomes" id="UP000051955">
    <property type="component" value="Unassembled WGS sequence"/>
</dbReference>
<dbReference type="PANTHER" id="PTHR43364:SF4">
    <property type="entry name" value="NAD(P)-LINKED OXIDOREDUCTASE SUPERFAMILY PROTEIN"/>
    <property type="match status" value="1"/>
</dbReference>
<feature type="domain" description="NADP-dependent oxidoreductase" evidence="2">
    <location>
        <begin position="33"/>
        <end position="325"/>
    </location>
</feature>
<dbReference type="STRING" id="1423715.FD25_GL002413"/>
<name>A0A0R1LK03_9LACO</name>
<dbReference type="PATRIC" id="fig|1423715.3.peg.2490"/>
<dbReference type="InterPro" id="IPR023210">
    <property type="entry name" value="NADP_OxRdtase_dom"/>
</dbReference>
<sequence>MLKLATMNLARQKGWIIMEFSTLGHTDIRVSPVCVGAMSFGQPGSMHAWSLDYPASERVIGHALDLGINFFDTANVYSAGTSEGYLGRALKALQVPRDQFVLASKVYFNAGRLSKEAIHREIDGTLKRLGTDYLDLYIIHRFDYDTPVEETMGALNDLVVAGKVRAIGASAMYGYQFMTMQQVAKDHGWATFQTMENHYNLLYREDERELIPICRQQGVSLMPYSPLAAGHLSHRDWQVATSRSQTDRVAMGKYDRTESEDQPIVERVAQLAADKGVSMSQIALAWQWAKGVTAPIVGSTKASHLDDAVAASAVRLNAEDVAFLEAPYQPHPIVGALDHNPAAGTVLIDEKK</sequence>
<dbReference type="PANTHER" id="PTHR43364">
    <property type="entry name" value="NADH-SPECIFIC METHYLGLYOXAL REDUCTASE-RELATED"/>
    <property type="match status" value="1"/>
</dbReference>
<keyword evidence="1" id="KW-0560">Oxidoreductase</keyword>
<dbReference type="SUPFAM" id="SSF51430">
    <property type="entry name" value="NAD(P)-linked oxidoreductase"/>
    <property type="match status" value="1"/>
</dbReference>
<dbReference type="PRINTS" id="PR00069">
    <property type="entry name" value="ALDKETRDTASE"/>
</dbReference>
<evidence type="ECO:0000256" key="1">
    <source>
        <dbReference type="ARBA" id="ARBA00023002"/>
    </source>
</evidence>
<dbReference type="InterPro" id="IPR050523">
    <property type="entry name" value="AKR_Detox_Biosynth"/>
</dbReference>
<gene>
    <name evidence="3" type="ORF">FD25_GL002413</name>
</gene>
<evidence type="ECO:0000313" key="4">
    <source>
        <dbReference type="Proteomes" id="UP000051955"/>
    </source>
</evidence>
<dbReference type="CDD" id="cd19079">
    <property type="entry name" value="AKR_EcYajO-like"/>
    <property type="match status" value="1"/>
</dbReference>
<proteinExistence type="predicted"/>
<evidence type="ECO:0000259" key="2">
    <source>
        <dbReference type="Pfam" id="PF00248"/>
    </source>
</evidence>
<reference evidence="3 4" key="1">
    <citation type="journal article" date="2015" name="Genome Announc.">
        <title>Expanding the biotechnology potential of lactobacilli through comparative genomics of 213 strains and associated genera.</title>
        <authorList>
            <person name="Sun Z."/>
            <person name="Harris H.M."/>
            <person name="McCann A."/>
            <person name="Guo C."/>
            <person name="Argimon S."/>
            <person name="Zhang W."/>
            <person name="Yang X."/>
            <person name="Jeffery I.B."/>
            <person name="Cooney J.C."/>
            <person name="Kagawa T.F."/>
            <person name="Liu W."/>
            <person name="Song Y."/>
            <person name="Salvetti E."/>
            <person name="Wrobel A."/>
            <person name="Rasinkangas P."/>
            <person name="Parkhill J."/>
            <person name="Rea M.C."/>
            <person name="O'Sullivan O."/>
            <person name="Ritari J."/>
            <person name="Douillard F.P."/>
            <person name="Paul Ross R."/>
            <person name="Yang R."/>
            <person name="Briner A.E."/>
            <person name="Felis G.E."/>
            <person name="de Vos W.M."/>
            <person name="Barrangou R."/>
            <person name="Klaenhammer T.R."/>
            <person name="Caufield P.W."/>
            <person name="Cui Y."/>
            <person name="Zhang H."/>
            <person name="O'Toole P.W."/>
        </authorList>
    </citation>
    <scope>NUCLEOTIDE SEQUENCE [LARGE SCALE GENOMIC DNA]</scope>
    <source>
        <strain evidence="3 4">DSM 19394</strain>
    </source>
</reference>
<protein>
    <submittedName>
        <fullName evidence="3">Aryl-alcohol dehydrogenase related enzyme</fullName>
    </submittedName>
</protein>
<dbReference type="EMBL" id="AZDV01000005">
    <property type="protein sequence ID" value="KRK95952.1"/>
    <property type="molecule type" value="Genomic_DNA"/>
</dbReference>
<dbReference type="GO" id="GO:0005829">
    <property type="term" value="C:cytosol"/>
    <property type="evidence" value="ECO:0007669"/>
    <property type="project" value="UniProtKB-ARBA"/>
</dbReference>
<evidence type="ECO:0000313" key="3">
    <source>
        <dbReference type="EMBL" id="KRK95952.1"/>
    </source>
</evidence>
<organism evidence="3 4">
    <name type="scientific">Levilactobacillus acidifarinae DSM 19394 = JCM 15949</name>
    <dbReference type="NCBI Taxonomy" id="1423715"/>
    <lineage>
        <taxon>Bacteria</taxon>
        <taxon>Bacillati</taxon>
        <taxon>Bacillota</taxon>
        <taxon>Bacilli</taxon>
        <taxon>Lactobacillales</taxon>
        <taxon>Lactobacillaceae</taxon>
        <taxon>Levilactobacillus</taxon>
    </lineage>
</organism>
<dbReference type="InterPro" id="IPR036812">
    <property type="entry name" value="NAD(P)_OxRdtase_dom_sf"/>
</dbReference>
<dbReference type="InterPro" id="IPR020471">
    <property type="entry name" value="AKR"/>
</dbReference>
<dbReference type="AlphaFoldDB" id="A0A0R1LK03"/>
<accession>A0A0R1LK03</accession>
<dbReference type="Pfam" id="PF00248">
    <property type="entry name" value="Aldo_ket_red"/>
    <property type="match status" value="1"/>
</dbReference>